<evidence type="ECO:0000256" key="5">
    <source>
        <dbReference type="ARBA" id="ARBA00014520"/>
    </source>
</evidence>
<dbReference type="PANTHER" id="PTHR28200">
    <property type="entry name" value="DASH COMPLEX SUBUNIT ASK1"/>
    <property type="match status" value="1"/>
</dbReference>
<evidence type="ECO:0000256" key="2">
    <source>
        <dbReference type="ARBA" id="ARBA00004186"/>
    </source>
</evidence>
<dbReference type="GO" id="GO:0042729">
    <property type="term" value="C:DASH complex"/>
    <property type="evidence" value="ECO:0007669"/>
    <property type="project" value="InterPro"/>
</dbReference>
<keyword evidence="11" id="KW-0159">Chromosome partition</keyword>
<feature type="region of interest" description="Disordered" evidence="17">
    <location>
        <begin position="158"/>
        <end position="187"/>
    </location>
</feature>
<keyword evidence="9" id="KW-0493">Microtubule</keyword>
<dbReference type="GO" id="GO:0043189">
    <property type="term" value="C:H4/H2A histone acetyltransferase complex"/>
    <property type="evidence" value="ECO:0007669"/>
    <property type="project" value="InterPro"/>
</dbReference>
<dbReference type="GO" id="GO:0044732">
    <property type="term" value="C:mitotic spindle pole body"/>
    <property type="evidence" value="ECO:0007669"/>
    <property type="project" value="TreeGrafter"/>
</dbReference>
<feature type="region of interest" description="Disordered" evidence="17">
    <location>
        <begin position="436"/>
        <end position="465"/>
    </location>
</feature>
<protein>
    <recommendedName>
        <fullName evidence="5">DASH complex subunit ASK1</fullName>
    </recommendedName>
</protein>
<keyword evidence="14" id="KW-0539">Nucleus</keyword>
<comment type="caution">
    <text evidence="18">The sequence shown here is derived from an EMBL/GenBank/DDBJ whole genome shotgun (WGS) entry which is preliminary data.</text>
</comment>
<gene>
    <name evidence="18" type="ORF">P8C59_001296</name>
</gene>
<comment type="similarity">
    <text evidence="4">Belongs to the DASH complex ASK1 family.</text>
</comment>
<dbReference type="GO" id="GO:0006355">
    <property type="term" value="P:regulation of DNA-templated transcription"/>
    <property type="evidence" value="ECO:0007669"/>
    <property type="project" value="InterPro"/>
</dbReference>
<dbReference type="AlphaFoldDB" id="A0AAD9HZF1"/>
<dbReference type="PANTHER" id="PTHR28200:SF1">
    <property type="entry name" value="DASH COMPLEX SUBUNIT ASK1"/>
    <property type="match status" value="1"/>
</dbReference>
<keyword evidence="19" id="KW-1185">Reference proteome</keyword>
<feature type="compositionally biased region" description="Acidic residues" evidence="17">
    <location>
        <begin position="450"/>
        <end position="459"/>
    </location>
</feature>
<keyword evidence="13" id="KW-0206">Cytoskeleton</keyword>
<feature type="compositionally biased region" description="Basic and acidic residues" evidence="17">
    <location>
        <begin position="540"/>
        <end position="558"/>
    </location>
</feature>
<evidence type="ECO:0000256" key="8">
    <source>
        <dbReference type="ARBA" id="ARBA00022618"/>
    </source>
</evidence>
<keyword evidence="12" id="KW-0995">Kinetochore</keyword>
<name>A0AAD9HZF1_9PEZI</name>
<feature type="region of interest" description="Disordered" evidence="17">
    <location>
        <begin position="1"/>
        <end position="48"/>
    </location>
</feature>
<feature type="compositionally biased region" description="Low complexity" evidence="17">
    <location>
        <begin position="11"/>
        <end position="24"/>
    </location>
</feature>
<keyword evidence="16" id="KW-0137">Centromere</keyword>
<evidence type="ECO:0000313" key="18">
    <source>
        <dbReference type="EMBL" id="KAK2067567.1"/>
    </source>
</evidence>
<comment type="subcellular location">
    <subcellularLocation>
        <location evidence="3">Chromosome</location>
        <location evidence="3">Centromere</location>
        <location evidence="3">Kinetochore</location>
    </subcellularLocation>
    <subcellularLocation>
        <location evidence="2">Cytoplasm</location>
        <location evidence="2">Cytoskeleton</location>
        <location evidence="2">Spindle</location>
    </subcellularLocation>
    <subcellularLocation>
        <location evidence="1">Nucleus</location>
    </subcellularLocation>
</comment>
<keyword evidence="8" id="KW-0132">Cell division</keyword>
<dbReference type="GO" id="GO:0051301">
    <property type="term" value="P:cell division"/>
    <property type="evidence" value="ECO:0007669"/>
    <property type="project" value="UniProtKB-KW"/>
</dbReference>
<evidence type="ECO:0000256" key="11">
    <source>
        <dbReference type="ARBA" id="ARBA00022829"/>
    </source>
</evidence>
<feature type="region of interest" description="Disordered" evidence="17">
    <location>
        <begin position="345"/>
        <end position="399"/>
    </location>
</feature>
<evidence type="ECO:0000256" key="4">
    <source>
        <dbReference type="ARBA" id="ARBA00010731"/>
    </source>
</evidence>
<accession>A0AAD9HZF1</accession>
<feature type="region of interest" description="Disordered" evidence="17">
    <location>
        <begin position="539"/>
        <end position="567"/>
    </location>
</feature>
<dbReference type="GO" id="GO:0072686">
    <property type="term" value="C:mitotic spindle"/>
    <property type="evidence" value="ECO:0007669"/>
    <property type="project" value="InterPro"/>
</dbReference>
<feature type="compositionally biased region" description="Basic residues" evidence="17">
    <location>
        <begin position="1"/>
        <end position="10"/>
    </location>
</feature>
<feature type="compositionally biased region" description="Low complexity" evidence="17">
    <location>
        <begin position="32"/>
        <end position="46"/>
    </location>
</feature>
<evidence type="ECO:0000256" key="3">
    <source>
        <dbReference type="ARBA" id="ARBA00004629"/>
    </source>
</evidence>
<keyword evidence="7" id="KW-0963">Cytoplasm</keyword>
<keyword evidence="6" id="KW-0158">Chromosome</keyword>
<dbReference type="Proteomes" id="UP001217918">
    <property type="component" value="Unassembled WGS sequence"/>
</dbReference>
<evidence type="ECO:0000256" key="10">
    <source>
        <dbReference type="ARBA" id="ARBA00022776"/>
    </source>
</evidence>
<evidence type="ECO:0000256" key="12">
    <source>
        <dbReference type="ARBA" id="ARBA00022838"/>
    </source>
</evidence>
<evidence type="ECO:0000256" key="16">
    <source>
        <dbReference type="ARBA" id="ARBA00023328"/>
    </source>
</evidence>
<dbReference type="Pfam" id="PF08655">
    <property type="entry name" value="DASH_Ask1"/>
    <property type="match status" value="1"/>
</dbReference>
<keyword evidence="15" id="KW-0131">Cell cycle</keyword>
<organism evidence="18 19">
    <name type="scientific">Phyllachora maydis</name>
    <dbReference type="NCBI Taxonomy" id="1825666"/>
    <lineage>
        <taxon>Eukaryota</taxon>
        <taxon>Fungi</taxon>
        <taxon>Dikarya</taxon>
        <taxon>Ascomycota</taxon>
        <taxon>Pezizomycotina</taxon>
        <taxon>Sordariomycetes</taxon>
        <taxon>Sordariomycetidae</taxon>
        <taxon>Phyllachorales</taxon>
        <taxon>Phyllachoraceae</taxon>
        <taxon>Phyllachora</taxon>
    </lineage>
</organism>
<dbReference type="Pfam" id="PF07904">
    <property type="entry name" value="Eaf7"/>
    <property type="match status" value="1"/>
</dbReference>
<evidence type="ECO:0000256" key="9">
    <source>
        <dbReference type="ARBA" id="ARBA00022701"/>
    </source>
</evidence>
<dbReference type="GO" id="GO:0005874">
    <property type="term" value="C:microtubule"/>
    <property type="evidence" value="ECO:0007669"/>
    <property type="project" value="UniProtKB-KW"/>
</dbReference>
<feature type="compositionally biased region" description="Polar residues" evidence="17">
    <location>
        <begin position="348"/>
        <end position="364"/>
    </location>
</feature>
<dbReference type="InterPro" id="IPR012423">
    <property type="entry name" value="Eaf7/MRGBP"/>
</dbReference>
<evidence type="ECO:0000256" key="1">
    <source>
        <dbReference type="ARBA" id="ARBA00004123"/>
    </source>
</evidence>
<evidence type="ECO:0000256" key="13">
    <source>
        <dbReference type="ARBA" id="ARBA00023212"/>
    </source>
</evidence>
<feature type="compositionally biased region" description="Low complexity" evidence="17">
    <location>
        <begin position="380"/>
        <end position="399"/>
    </location>
</feature>
<evidence type="ECO:0000256" key="7">
    <source>
        <dbReference type="ARBA" id="ARBA00022490"/>
    </source>
</evidence>
<evidence type="ECO:0000256" key="14">
    <source>
        <dbReference type="ARBA" id="ARBA00023242"/>
    </source>
</evidence>
<dbReference type="InterPro" id="IPR013964">
    <property type="entry name" value="DASH_Ask1"/>
</dbReference>
<sequence length="716" mass="78379">MPPRKKRSSHAHATAASPATAAPAKADDAMDIDTPAATPTTAAPAPSTRQLVTVDLSSPWTDDQVASLFKAIINWKPAGMHKHFRMIAIAGHMRNHGNDPARAPHTRIPGIWAKLREFYDLEGIDGKEDGLDPVEDERGKRRWLDFQLPYGDFGDMIERRVQSNPGDPPSSPPQWYRENPQANSSGSVLDALKANGDLAPLMGARKRRRGGGVATPKTRSSTVGDTEDDSPVPTRTRRITKREQQFRELAVEVVVAEEGEGERNLSLTEELERLEQSITLTLQEIDSNFSKAHRIVTTSILPLVEQYGEHSRSVWEATKFWKQFFEASANVSLSGYEELAEDEEHTLATDTQETSTIHDGTTIATDAPRQQHRRSGPDYSLLSDGDGDLTGSTPRPPATKTLAAADLTTALPCGTMVLSKPKFADLQTPYEVLKRELKSEADMPDGSPSAEDEEEEDMEVLSQRHTSRLPRMSMTPRGSLAGGEELGYEDDEDVTQGGTCGAQKTKDRLLHRVLDKNYRLLATPHKGIATGVSPLKWKVTAKDDGDGKGKGKEMERPAWQDSPMSSPEMAVPQLRSAAFLSPVRAAYRTNKIAAAEAAGKAPRTPGVSVQTPAGGKKMKDVYQPYKPAAAAEGSRKYLEEISWESDSDEEALRGMSPPKTIQFALLPAKLMQTPAREASKRIVDDILLTAGAELDETSDYSPTVVKMNPDILDDTF</sequence>
<evidence type="ECO:0000256" key="6">
    <source>
        <dbReference type="ARBA" id="ARBA00022454"/>
    </source>
</evidence>
<evidence type="ECO:0000256" key="17">
    <source>
        <dbReference type="SAM" id="MobiDB-lite"/>
    </source>
</evidence>
<dbReference type="GO" id="GO:0008608">
    <property type="term" value="P:attachment of spindle microtubules to kinetochore"/>
    <property type="evidence" value="ECO:0007669"/>
    <property type="project" value="InterPro"/>
</dbReference>
<proteinExistence type="inferred from homology"/>
<evidence type="ECO:0000313" key="19">
    <source>
        <dbReference type="Proteomes" id="UP001217918"/>
    </source>
</evidence>
<keyword evidence="10" id="KW-0498">Mitosis</keyword>
<reference evidence="18" key="1">
    <citation type="journal article" date="2023" name="Mol. Plant Microbe Interact.">
        <title>Elucidating the Obligate Nature and Biological Capacity of an Invasive Fungal Corn Pathogen.</title>
        <authorList>
            <person name="MacCready J.S."/>
            <person name="Roggenkamp E.M."/>
            <person name="Gdanetz K."/>
            <person name="Chilvers M.I."/>
        </authorList>
    </citation>
    <scope>NUCLEOTIDE SEQUENCE</scope>
    <source>
        <strain evidence="18">PM02</strain>
    </source>
</reference>
<dbReference type="EMBL" id="JAQQPM010000001">
    <property type="protein sequence ID" value="KAK2067567.1"/>
    <property type="molecule type" value="Genomic_DNA"/>
</dbReference>
<evidence type="ECO:0000256" key="15">
    <source>
        <dbReference type="ARBA" id="ARBA00023306"/>
    </source>
</evidence>
<feature type="region of interest" description="Disordered" evidence="17">
    <location>
        <begin position="202"/>
        <end position="235"/>
    </location>
</feature>